<feature type="non-terminal residue" evidence="1">
    <location>
        <position position="102"/>
    </location>
</feature>
<reference evidence="1" key="1">
    <citation type="submission" date="2018-05" db="EMBL/GenBank/DDBJ databases">
        <authorList>
            <person name="Lanie J.A."/>
            <person name="Ng W.-L."/>
            <person name="Kazmierczak K.M."/>
            <person name="Andrzejewski T.M."/>
            <person name="Davidsen T.M."/>
            <person name="Wayne K.J."/>
            <person name="Tettelin H."/>
            <person name="Glass J.I."/>
            <person name="Rusch D."/>
            <person name="Podicherti R."/>
            <person name="Tsui H.-C.T."/>
            <person name="Winkler M.E."/>
        </authorList>
    </citation>
    <scope>NUCLEOTIDE SEQUENCE</scope>
</reference>
<dbReference type="AlphaFoldDB" id="A0A382XPJ7"/>
<sequence>MFYQIREWWRGRAIQQLNRDAREIIRRDSAAYTDRHLTTIANVLRTYLAEFESPPQTASHGRQVVMRLKSRHQEARRGHDQVVLSAATLAIIYRRAVQAGET</sequence>
<evidence type="ECO:0000313" key="1">
    <source>
        <dbReference type="EMBL" id="SVD72986.1"/>
    </source>
</evidence>
<organism evidence="1">
    <name type="scientific">marine metagenome</name>
    <dbReference type="NCBI Taxonomy" id="408172"/>
    <lineage>
        <taxon>unclassified sequences</taxon>
        <taxon>metagenomes</taxon>
        <taxon>ecological metagenomes</taxon>
    </lineage>
</organism>
<proteinExistence type="predicted"/>
<protein>
    <submittedName>
        <fullName evidence="1">Uncharacterized protein</fullName>
    </submittedName>
</protein>
<dbReference type="EMBL" id="UINC01169447">
    <property type="protein sequence ID" value="SVD72986.1"/>
    <property type="molecule type" value="Genomic_DNA"/>
</dbReference>
<accession>A0A382XPJ7</accession>
<name>A0A382XPJ7_9ZZZZ</name>
<gene>
    <name evidence="1" type="ORF">METZ01_LOCUS425840</name>
</gene>